<reference evidence="1" key="1">
    <citation type="submission" date="2019-08" db="EMBL/GenBank/DDBJ databases">
        <authorList>
            <person name="Kucharzyk K."/>
            <person name="Murdoch R.W."/>
            <person name="Higgins S."/>
            <person name="Loffler F."/>
        </authorList>
    </citation>
    <scope>NUCLEOTIDE SEQUENCE</scope>
</reference>
<sequence>MERRDETAHHHVVNLRLGLVQPAGPRAGRNDGEVVADLRVVEDALLLSHPAIADHPPGVLGIRRAAEGAQHLLHLLHVILRQRRGFRARIGCDLVLLVERLRDVQGLLRGELELLVGLTLQGGEIKQLGWCAGRGLRFIPDRTGRDAPALGYNRFRLRPVPESTASGCRILVAIGNLNGGRGTEPSADIGARLRPKGRMDFPVVLRNEGFDLLLTMHEDGERRRLHPTRRHHFVALGLPLAQPCHTTRAVDAYQPVRLTATLRGVAQRVELGA</sequence>
<accession>A0A645DVJ0</accession>
<name>A0A645DVJ0_9ZZZZ</name>
<dbReference type="EMBL" id="VSSQ01040133">
    <property type="protein sequence ID" value="MPM93305.1"/>
    <property type="molecule type" value="Genomic_DNA"/>
</dbReference>
<evidence type="ECO:0000313" key="1">
    <source>
        <dbReference type="EMBL" id="MPM93305.1"/>
    </source>
</evidence>
<dbReference type="AlphaFoldDB" id="A0A645DVJ0"/>
<proteinExistence type="predicted"/>
<gene>
    <name evidence="1" type="ORF">SDC9_140441</name>
</gene>
<comment type="caution">
    <text evidence="1">The sequence shown here is derived from an EMBL/GenBank/DDBJ whole genome shotgun (WGS) entry which is preliminary data.</text>
</comment>
<protein>
    <submittedName>
        <fullName evidence="1">Uncharacterized protein</fullName>
    </submittedName>
</protein>
<organism evidence="1">
    <name type="scientific">bioreactor metagenome</name>
    <dbReference type="NCBI Taxonomy" id="1076179"/>
    <lineage>
        <taxon>unclassified sequences</taxon>
        <taxon>metagenomes</taxon>
        <taxon>ecological metagenomes</taxon>
    </lineage>
</organism>